<dbReference type="EMBL" id="ML220129">
    <property type="protein sequence ID" value="TGZ79830.1"/>
    <property type="molecule type" value="Genomic_DNA"/>
</dbReference>
<dbReference type="InParanoid" id="A0A4S2MTK9"/>
<dbReference type="AlphaFoldDB" id="A0A4S2MTK9"/>
<evidence type="ECO:0000313" key="2">
    <source>
        <dbReference type="Proteomes" id="UP000298138"/>
    </source>
</evidence>
<name>A0A4S2MTK9_9PEZI</name>
<reference evidence="1 2" key="1">
    <citation type="submission" date="2019-04" db="EMBL/GenBank/DDBJ databases">
        <title>Comparative genomics and transcriptomics to analyze fruiting body development in filamentous ascomycetes.</title>
        <authorList>
            <consortium name="DOE Joint Genome Institute"/>
            <person name="Lutkenhaus R."/>
            <person name="Traeger S."/>
            <person name="Breuer J."/>
            <person name="Kuo A."/>
            <person name="Lipzen A."/>
            <person name="Pangilinan J."/>
            <person name="Dilworth D."/>
            <person name="Sandor L."/>
            <person name="Poggeler S."/>
            <person name="Barry K."/>
            <person name="Grigoriev I.V."/>
            <person name="Nowrousian M."/>
        </authorList>
    </citation>
    <scope>NUCLEOTIDE SEQUENCE [LARGE SCALE GENOMIC DNA]</scope>
    <source>
        <strain evidence="1 2">CBS 389.68</strain>
    </source>
</reference>
<evidence type="ECO:0000313" key="1">
    <source>
        <dbReference type="EMBL" id="TGZ79830.1"/>
    </source>
</evidence>
<gene>
    <name evidence="1" type="ORF">EX30DRAFT_77289</name>
</gene>
<accession>A0A4S2MTK9</accession>
<dbReference type="Proteomes" id="UP000298138">
    <property type="component" value="Unassembled WGS sequence"/>
</dbReference>
<organism evidence="1 2">
    <name type="scientific">Ascodesmis nigricans</name>
    <dbReference type="NCBI Taxonomy" id="341454"/>
    <lineage>
        <taxon>Eukaryota</taxon>
        <taxon>Fungi</taxon>
        <taxon>Dikarya</taxon>
        <taxon>Ascomycota</taxon>
        <taxon>Pezizomycotina</taxon>
        <taxon>Pezizomycetes</taxon>
        <taxon>Pezizales</taxon>
        <taxon>Ascodesmidaceae</taxon>
        <taxon>Ascodesmis</taxon>
    </lineage>
</organism>
<protein>
    <submittedName>
        <fullName evidence="1">Uncharacterized protein</fullName>
    </submittedName>
</protein>
<proteinExistence type="predicted"/>
<sequence>MIQIYFQLTQIDRRLCSAPPSPILETPSVESAKTPSYQVRGTLGDYKCGGLEGVANVRCHHRLHVKSGTGERKIFTTV</sequence>
<keyword evidence="2" id="KW-1185">Reference proteome</keyword>